<evidence type="ECO:0000313" key="2">
    <source>
        <dbReference type="EMBL" id="MBB3081139.1"/>
    </source>
</evidence>
<dbReference type="AlphaFoldDB" id="A0A7W5F637"/>
<protein>
    <submittedName>
        <fullName evidence="2">Uncharacterized protein</fullName>
    </submittedName>
</protein>
<accession>A0A7W5F637</accession>
<reference evidence="2 3" key="1">
    <citation type="submission" date="2020-08" db="EMBL/GenBank/DDBJ databases">
        <title>Genomic Encyclopedia of Type Strains, Phase III (KMG-III): the genomes of soil and plant-associated and newly described type strains.</title>
        <authorList>
            <person name="Whitman W."/>
        </authorList>
    </citation>
    <scope>NUCLEOTIDE SEQUENCE [LARGE SCALE GENOMIC DNA]</scope>
    <source>
        <strain evidence="2 3">CECT 3237</strain>
    </source>
</reference>
<organism evidence="2 3">
    <name type="scientific">Streptomyces violarus</name>
    <dbReference type="NCBI Taxonomy" id="67380"/>
    <lineage>
        <taxon>Bacteria</taxon>
        <taxon>Bacillati</taxon>
        <taxon>Actinomycetota</taxon>
        <taxon>Actinomycetes</taxon>
        <taxon>Kitasatosporales</taxon>
        <taxon>Streptomycetaceae</taxon>
        <taxon>Streptomyces</taxon>
    </lineage>
</organism>
<dbReference type="Proteomes" id="UP000572907">
    <property type="component" value="Unassembled WGS sequence"/>
</dbReference>
<feature type="region of interest" description="Disordered" evidence="1">
    <location>
        <begin position="19"/>
        <end position="43"/>
    </location>
</feature>
<dbReference type="RefSeq" id="WP_267913723.1">
    <property type="nucleotide sequence ID" value="NZ_BMUP01000004.1"/>
</dbReference>
<evidence type="ECO:0000313" key="3">
    <source>
        <dbReference type="Proteomes" id="UP000572907"/>
    </source>
</evidence>
<sequence length="43" mass="4385">MANLGTTVDEAVGLSATYVSNSYGGGESSSAAASQPRPLRRVR</sequence>
<gene>
    <name evidence="2" type="ORF">FHS41_007694</name>
</gene>
<evidence type="ECO:0000256" key="1">
    <source>
        <dbReference type="SAM" id="MobiDB-lite"/>
    </source>
</evidence>
<name>A0A7W5F637_9ACTN</name>
<dbReference type="EMBL" id="JACHXE010000012">
    <property type="protein sequence ID" value="MBB3081139.1"/>
    <property type="molecule type" value="Genomic_DNA"/>
</dbReference>
<proteinExistence type="predicted"/>
<comment type="caution">
    <text evidence="2">The sequence shown here is derived from an EMBL/GenBank/DDBJ whole genome shotgun (WGS) entry which is preliminary data.</text>
</comment>
<keyword evidence="3" id="KW-1185">Reference proteome</keyword>